<dbReference type="EMBL" id="DS114482">
    <property type="protein sequence ID" value="EAX87254.1"/>
    <property type="molecule type" value="Genomic_DNA"/>
</dbReference>
<dbReference type="SUPFAM" id="SSF52540">
    <property type="entry name" value="P-loop containing nucleoside triphosphate hydrolases"/>
    <property type="match status" value="1"/>
</dbReference>
<reference evidence="2" key="2">
    <citation type="journal article" date="2007" name="Science">
        <title>Draft genome sequence of the sexually transmitted pathogen Trichomonas vaginalis.</title>
        <authorList>
            <person name="Carlton J.M."/>
            <person name="Hirt R.P."/>
            <person name="Silva J.C."/>
            <person name="Delcher A.L."/>
            <person name="Schatz M."/>
            <person name="Zhao Q."/>
            <person name="Wortman J.R."/>
            <person name="Bidwell S.L."/>
            <person name="Alsmark U.C.M."/>
            <person name="Besteiro S."/>
            <person name="Sicheritz-Ponten T."/>
            <person name="Noel C.J."/>
            <person name="Dacks J.B."/>
            <person name="Foster P.G."/>
            <person name="Simillion C."/>
            <person name="Van de Peer Y."/>
            <person name="Miranda-Saavedra D."/>
            <person name="Barton G.J."/>
            <person name="Westrop G.D."/>
            <person name="Mueller S."/>
            <person name="Dessi D."/>
            <person name="Fiori P.L."/>
            <person name="Ren Q."/>
            <person name="Paulsen I."/>
            <person name="Zhang H."/>
            <person name="Bastida-Corcuera F.D."/>
            <person name="Simoes-Barbosa A."/>
            <person name="Brown M.T."/>
            <person name="Hayes R.D."/>
            <person name="Mukherjee M."/>
            <person name="Okumura C.Y."/>
            <person name="Schneider R."/>
            <person name="Smith A.J."/>
            <person name="Vanacova S."/>
            <person name="Villalvazo M."/>
            <person name="Haas B.J."/>
            <person name="Pertea M."/>
            <person name="Feldblyum T.V."/>
            <person name="Utterback T.R."/>
            <person name="Shu C.L."/>
            <person name="Osoegawa K."/>
            <person name="de Jong P.J."/>
            <person name="Hrdy I."/>
            <person name="Horvathova L."/>
            <person name="Zubacova Z."/>
            <person name="Dolezal P."/>
            <person name="Malik S.B."/>
            <person name="Logsdon J.M. Jr."/>
            <person name="Henze K."/>
            <person name="Gupta A."/>
            <person name="Wang C.C."/>
            <person name="Dunne R.L."/>
            <person name="Upcroft J.A."/>
            <person name="Upcroft P."/>
            <person name="White O."/>
            <person name="Salzberg S.L."/>
            <person name="Tang P."/>
            <person name="Chiu C.-H."/>
            <person name="Lee Y.-S."/>
            <person name="Embley T.M."/>
            <person name="Coombs G.H."/>
            <person name="Mottram J.C."/>
            <person name="Tachezy J."/>
            <person name="Fraser-Liggett C.M."/>
            <person name="Johnson P.J."/>
        </authorList>
    </citation>
    <scope>NUCLEOTIDE SEQUENCE [LARGE SCALE GENOMIC DNA]</scope>
    <source>
        <strain evidence="2">G3</strain>
    </source>
</reference>
<accession>A2G6F8</accession>
<dbReference type="Gene3D" id="3.40.50.300">
    <property type="entry name" value="P-loop containing nucleotide triphosphate hydrolases"/>
    <property type="match status" value="1"/>
</dbReference>
<dbReference type="Proteomes" id="UP000001542">
    <property type="component" value="Unassembled WGS sequence"/>
</dbReference>
<dbReference type="InParanoid" id="A2G6F8"/>
<protein>
    <submittedName>
        <fullName evidence="2">Uncharacterized protein</fullName>
    </submittedName>
</protein>
<sequence length="474" mass="54607">MKNYSSIDLIFSDDESDSNKKESSYYNSRNKTENRDISNFEGNSESKLNSSDSKLQQKMPQQASKQLLQAIKSSKVMTESEESEYINSSARTRQIRIENEVESYTKSENFKEESTYFNVNCSFSNQILYQSEIIKFTSNIIQNSLVYNYDSCIHSFSHAIIGPRRSGKTTILKLLQRDALISLKVNNELADTLVIPIDFDGIETEIQGMFGLYQFLLSRTFSEIEKKKTQFNPYSSKLIEYFLSLVINDRLPSFPKIIRENQDFVRILQPLTEISRGLMIACQNPAGMDHWFDEVSQLPRNLSRIFGFKQVLFIIDHFDNADFVVTPQVPFNETSFAVFMIEYIKKMIADSTFIITSQSDERFFSAIEQNAPYGVSLVEKLKFYSVSDIDLLDVIEDGTVVVEFNNDERTVEVTPKHVNSPGYILIWNYIVTLMKRNKSDHAKVAAVDVFSKLLPLIFEEKTLPHSKISRAYLK</sequence>
<evidence type="ECO:0000256" key="1">
    <source>
        <dbReference type="SAM" id="MobiDB-lite"/>
    </source>
</evidence>
<dbReference type="VEuPathDB" id="TrichDB:TVAGG3_0697420"/>
<dbReference type="OrthoDB" id="10669948at2759"/>
<dbReference type="VEuPathDB" id="TrichDB:TVAG_084330"/>
<dbReference type="InterPro" id="IPR027417">
    <property type="entry name" value="P-loop_NTPase"/>
</dbReference>
<evidence type="ECO:0000313" key="3">
    <source>
        <dbReference type="Proteomes" id="UP000001542"/>
    </source>
</evidence>
<proteinExistence type="predicted"/>
<feature type="compositionally biased region" description="Polar residues" evidence="1">
    <location>
        <begin position="40"/>
        <end position="60"/>
    </location>
</feature>
<feature type="region of interest" description="Disordered" evidence="1">
    <location>
        <begin position="1"/>
        <end position="60"/>
    </location>
</feature>
<gene>
    <name evidence="2" type="ORF">TVAG_084330</name>
</gene>
<name>A2G6F8_TRIV3</name>
<evidence type="ECO:0000313" key="2">
    <source>
        <dbReference type="EMBL" id="EAX87254.1"/>
    </source>
</evidence>
<reference evidence="2" key="1">
    <citation type="submission" date="2006-10" db="EMBL/GenBank/DDBJ databases">
        <authorList>
            <person name="Amadeo P."/>
            <person name="Zhao Q."/>
            <person name="Wortman J."/>
            <person name="Fraser-Liggett C."/>
            <person name="Carlton J."/>
        </authorList>
    </citation>
    <scope>NUCLEOTIDE SEQUENCE</scope>
    <source>
        <strain evidence="2">G3</strain>
    </source>
</reference>
<dbReference type="AlphaFoldDB" id="A2G6F8"/>
<organism evidence="2 3">
    <name type="scientific">Trichomonas vaginalis (strain ATCC PRA-98 / G3)</name>
    <dbReference type="NCBI Taxonomy" id="412133"/>
    <lineage>
        <taxon>Eukaryota</taxon>
        <taxon>Metamonada</taxon>
        <taxon>Parabasalia</taxon>
        <taxon>Trichomonadida</taxon>
        <taxon>Trichomonadidae</taxon>
        <taxon>Trichomonas</taxon>
    </lineage>
</organism>
<keyword evidence="3" id="KW-1185">Reference proteome</keyword>